<proteinExistence type="predicted"/>
<protein>
    <submittedName>
        <fullName evidence="1">Uncharacterized protein</fullName>
    </submittedName>
</protein>
<accession>A0ACC0MKU1</accession>
<sequence length="201" mass="21642">MLGVPSRHHPIEGTDDVLMATHHAGKITKALTGEGDGTKPISNGDERFFPELTNCSKIRLASGDTLAQDHDFHLEEKQKIKTVVDKVSGFDATAGSGEQLLSVGAHNNEGEEVTPGACIGIMGMQLLLGKDVSGSESANECSREEHEEDEDREQDDVDGKNESEAEEIPDSRFLRDGISSSPSENFLHTVKPLAKHVSIAP</sequence>
<reference evidence="1" key="1">
    <citation type="submission" date="2022-02" db="EMBL/GenBank/DDBJ databases">
        <title>Plant Genome Project.</title>
        <authorList>
            <person name="Zhang R.-G."/>
        </authorList>
    </citation>
    <scope>NUCLEOTIDE SEQUENCE</scope>
    <source>
        <strain evidence="1">AT1</strain>
    </source>
</reference>
<comment type="caution">
    <text evidence="1">The sequence shown here is derived from an EMBL/GenBank/DDBJ whole genome shotgun (WGS) entry which is preliminary data.</text>
</comment>
<gene>
    <name evidence="1" type="ORF">RHMOL_Rhmol08G0072700</name>
</gene>
<evidence type="ECO:0000313" key="1">
    <source>
        <dbReference type="EMBL" id="KAI8541580.1"/>
    </source>
</evidence>
<organism evidence="1 2">
    <name type="scientific">Rhododendron molle</name>
    <name type="common">Chinese azalea</name>
    <name type="synonym">Azalea mollis</name>
    <dbReference type="NCBI Taxonomy" id="49168"/>
    <lineage>
        <taxon>Eukaryota</taxon>
        <taxon>Viridiplantae</taxon>
        <taxon>Streptophyta</taxon>
        <taxon>Embryophyta</taxon>
        <taxon>Tracheophyta</taxon>
        <taxon>Spermatophyta</taxon>
        <taxon>Magnoliopsida</taxon>
        <taxon>eudicotyledons</taxon>
        <taxon>Gunneridae</taxon>
        <taxon>Pentapetalae</taxon>
        <taxon>asterids</taxon>
        <taxon>Ericales</taxon>
        <taxon>Ericaceae</taxon>
        <taxon>Ericoideae</taxon>
        <taxon>Rhodoreae</taxon>
        <taxon>Rhododendron</taxon>
    </lineage>
</organism>
<evidence type="ECO:0000313" key="2">
    <source>
        <dbReference type="Proteomes" id="UP001062846"/>
    </source>
</evidence>
<name>A0ACC0MKU1_RHOML</name>
<keyword evidence="2" id="KW-1185">Reference proteome</keyword>
<dbReference type="Proteomes" id="UP001062846">
    <property type="component" value="Chromosome 8"/>
</dbReference>
<dbReference type="EMBL" id="CM046395">
    <property type="protein sequence ID" value="KAI8541580.1"/>
    <property type="molecule type" value="Genomic_DNA"/>
</dbReference>